<evidence type="ECO:0000313" key="3">
    <source>
        <dbReference type="Proteomes" id="UP001162483"/>
    </source>
</evidence>
<dbReference type="Proteomes" id="UP001162483">
    <property type="component" value="Unassembled WGS sequence"/>
</dbReference>
<name>A0ABN9CN85_9NEOB</name>
<comment type="caution">
    <text evidence="2">The sequence shown here is derived from an EMBL/GenBank/DDBJ whole genome shotgun (WGS) entry which is preliminary data.</text>
</comment>
<gene>
    <name evidence="2" type="ORF">SPARVUS_LOCUS5356530</name>
</gene>
<feature type="region of interest" description="Disordered" evidence="1">
    <location>
        <begin position="1"/>
        <end position="25"/>
    </location>
</feature>
<dbReference type="EMBL" id="CATNWA010010962">
    <property type="protein sequence ID" value="CAI9560917.1"/>
    <property type="molecule type" value="Genomic_DNA"/>
</dbReference>
<keyword evidence="3" id="KW-1185">Reference proteome</keyword>
<sequence length="25" mass="2828">MASQYPDVQIIQPSNSRGYQPGDLY</sequence>
<organism evidence="2 3">
    <name type="scientific">Staurois parvus</name>
    <dbReference type="NCBI Taxonomy" id="386267"/>
    <lineage>
        <taxon>Eukaryota</taxon>
        <taxon>Metazoa</taxon>
        <taxon>Chordata</taxon>
        <taxon>Craniata</taxon>
        <taxon>Vertebrata</taxon>
        <taxon>Euteleostomi</taxon>
        <taxon>Amphibia</taxon>
        <taxon>Batrachia</taxon>
        <taxon>Anura</taxon>
        <taxon>Neobatrachia</taxon>
        <taxon>Ranoidea</taxon>
        <taxon>Ranidae</taxon>
        <taxon>Staurois</taxon>
    </lineage>
</organism>
<evidence type="ECO:0000313" key="2">
    <source>
        <dbReference type="EMBL" id="CAI9560917.1"/>
    </source>
</evidence>
<protein>
    <submittedName>
        <fullName evidence="2">Uncharacterized protein</fullName>
    </submittedName>
</protein>
<proteinExistence type="predicted"/>
<reference evidence="2" key="1">
    <citation type="submission" date="2023-05" db="EMBL/GenBank/DDBJ databases">
        <authorList>
            <person name="Stuckert A."/>
        </authorList>
    </citation>
    <scope>NUCLEOTIDE SEQUENCE</scope>
</reference>
<accession>A0ABN9CN85</accession>
<evidence type="ECO:0000256" key="1">
    <source>
        <dbReference type="SAM" id="MobiDB-lite"/>
    </source>
</evidence>